<keyword evidence="1" id="KW-0812">Transmembrane</keyword>
<proteinExistence type="predicted"/>
<dbReference type="RefSeq" id="XP_024730769.1">
    <property type="nucleotide sequence ID" value="XM_024881297.1"/>
</dbReference>
<dbReference type="InParanoid" id="A0A2J6SSV6"/>
<sequence length="511" mass="58878">MDWARDNSGLSDRDLDNVFKYEEKSTTVVRMLAGEKQPIIWSLEGKDEWEDWIQNECPQINCSESGLVLILAKRTGERTFPSVKKVQYSDWLKCVNEEMPGRIKTQRTMMTISSLSKELQTADPSLGISNLSGQRSVRTLPFSKDTFQLITSNFYTHSSIARVVSRADIPVFFSAEIQMEDKKGHVYPAYVYNCRTSNAWDMDLALTATYFPQSGLTFAILFGCPLSVEEEILRRLSFATAEASHPLLMPGIFAELERSRHVPIVETTIDEIETRIFELDFQSSDIEGMPDSETKKRNQAKRSAWLDTTYLRNGLVSWNTQLVKIPQHADELKETIFKRRIHEKREKRVQDTEQDTERPFMVQQEPEASNEMLRRVGDKISGRIQGIINEYDDKIRDCTMRVEGMAMATQWALGETNVEIALSTGRDSRHMRSIAIVTMVFLPGTFFATVFSMTFFNWFGAPGKVVSSYFWIYIVITVFFTLLTLGCWWYFITYRPSRLRKPTSEEEIPLV</sequence>
<accession>A0A2J6SSV6</accession>
<organism evidence="2 3">
    <name type="scientific">Hyaloscypha bicolor E</name>
    <dbReference type="NCBI Taxonomy" id="1095630"/>
    <lineage>
        <taxon>Eukaryota</taxon>
        <taxon>Fungi</taxon>
        <taxon>Dikarya</taxon>
        <taxon>Ascomycota</taxon>
        <taxon>Pezizomycotina</taxon>
        <taxon>Leotiomycetes</taxon>
        <taxon>Helotiales</taxon>
        <taxon>Hyaloscyphaceae</taxon>
        <taxon>Hyaloscypha</taxon>
        <taxon>Hyaloscypha bicolor</taxon>
    </lineage>
</organism>
<evidence type="ECO:0000256" key="1">
    <source>
        <dbReference type="SAM" id="Phobius"/>
    </source>
</evidence>
<dbReference type="Gene3D" id="1.20.58.340">
    <property type="entry name" value="Magnesium transport protein CorA, transmembrane region"/>
    <property type="match status" value="1"/>
</dbReference>
<evidence type="ECO:0008006" key="4">
    <source>
        <dbReference type="Google" id="ProtNLM"/>
    </source>
</evidence>
<protein>
    <recommendedName>
        <fullName evidence="4">Cora-domain-containing protein</fullName>
    </recommendedName>
</protein>
<dbReference type="OrthoDB" id="3561681at2759"/>
<keyword evidence="1" id="KW-1133">Transmembrane helix</keyword>
<dbReference type="Proteomes" id="UP000235371">
    <property type="component" value="Unassembled WGS sequence"/>
</dbReference>
<evidence type="ECO:0000313" key="3">
    <source>
        <dbReference type="Proteomes" id="UP000235371"/>
    </source>
</evidence>
<evidence type="ECO:0000313" key="2">
    <source>
        <dbReference type="EMBL" id="PMD53865.1"/>
    </source>
</evidence>
<reference evidence="2 3" key="1">
    <citation type="submission" date="2016-04" db="EMBL/GenBank/DDBJ databases">
        <title>A degradative enzymes factory behind the ericoid mycorrhizal symbiosis.</title>
        <authorList>
            <consortium name="DOE Joint Genome Institute"/>
            <person name="Martino E."/>
            <person name="Morin E."/>
            <person name="Grelet G."/>
            <person name="Kuo A."/>
            <person name="Kohler A."/>
            <person name="Daghino S."/>
            <person name="Barry K."/>
            <person name="Choi C."/>
            <person name="Cichocki N."/>
            <person name="Clum A."/>
            <person name="Copeland A."/>
            <person name="Hainaut M."/>
            <person name="Haridas S."/>
            <person name="Labutti K."/>
            <person name="Lindquist E."/>
            <person name="Lipzen A."/>
            <person name="Khouja H.-R."/>
            <person name="Murat C."/>
            <person name="Ohm R."/>
            <person name="Olson A."/>
            <person name="Spatafora J."/>
            <person name="Veneault-Fourrey C."/>
            <person name="Henrissat B."/>
            <person name="Grigoriev I."/>
            <person name="Martin F."/>
            <person name="Perotto S."/>
        </authorList>
    </citation>
    <scope>NUCLEOTIDE SEQUENCE [LARGE SCALE GENOMIC DNA]</scope>
    <source>
        <strain evidence="2 3">E</strain>
    </source>
</reference>
<dbReference type="EMBL" id="KZ613866">
    <property type="protein sequence ID" value="PMD53865.1"/>
    <property type="molecule type" value="Genomic_DNA"/>
</dbReference>
<keyword evidence="3" id="KW-1185">Reference proteome</keyword>
<dbReference type="AlphaFoldDB" id="A0A2J6SSV6"/>
<name>A0A2J6SSV6_9HELO</name>
<dbReference type="GeneID" id="36589374"/>
<feature type="transmembrane region" description="Helical" evidence="1">
    <location>
        <begin position="470"/>
        <end position="491"/>
    </location>
</feature>
<dbReference type="STRING" id="1095630.A0A2J6SSV6"/>
<gene>
    <name evidence="2" type="ORF">K444DRAFT_618348</name>
</gene>
<feature type="transmembrane region" description="Helical" evidence="1">
    <location>
        <begin position="434"/>
        <end position="458"/>
    </location>
</feature>
<keyword evidence="1" id="KW-0472">Membrane</keyword>